<name>A0ABW6IVC0_STRWE</name>
<comment type="caution">
    <text evidence="2">The sequence shown here is derived from an EMBL/GenBank/DDBJ whole genome shotgun (WGS) entry which is preliminary data.</text>
</comment>
<evidence type="ECO:0008006" key="4">
    <source>
        <dbReference type="Google" id="ProtNLM"/>
    </source>
</evidence>
<proteinExistence type="predicted"/>
<feature type="region of interest" description="Disordered" evidence="1">
    <location>
        <begin position="656"/>
        <end position="693"/>
    </location>
</feature>
<sequence>MPSRHTTHDTPISGRRPAREAAEAALVENYSGLVRLAYLILPPALGRHRRVLTAHALVQRALPAAARRSGPETSRTRTAHPMSPCAASPNAADAPDPGSPTVLSGPSVPGQRRAERPAHSWLRATVVRAALRPPRRYAVLVPLPLVLGLRLFPRAGGSEELALDRALAGAPPEVRAALALRTLEHLTEDAVVRLLASAGVPEPSTALRGAGRLVAAHGADIERLLRSAEFDPCTVQTRPTDLLRRGRRGRLAALAGALLLAAAATVATGGLRSADRAPAGPVGTTSGAGSPSALDPAALVRAPADRWADTARVDFTVWPARGSRTGDTALLGRALSAWGHRADGGARVTTTPGTPATPPADPPRLLFAGTVDDTTVVLLHDGRRLARYAEPRDGRGPVTVGLARADDADVTTGAAVVVGRTGAGTRFLLAPWIAGAGVRDLGSPGTAARPLEADPDGVTAPVPHDAAPAAAAACPRTTALQLRSSPRIVEDHAFLLADLGELTPVHLTWTPPPGAGAPARAPREATGTRGLAAWARSACSLAGLHGAGVRSVNRWEYAEQALPERAGRAVWVCTRADTWEGGGRVALSFETPARRRVAEVTNTAACSRFGQHVLAGGYWTAPSGTRYLLAAGSRHVVGVTAGGAVSATGRGPVLAAKADGEGPVRLSGRLADGSDLPGLTATDDAAPGPRSTT</sequence>
<feature type="region of interest" description="Disordered" evidence="1">
    <location>
        <begin position="63"/>
        <end position="116"/>
    </location>
</feature>
<accession>A0ABW6IVC0</accession>
<dbReference type="RefSeq" id="WP_386248926.1">
    <property type="nucleotide sequence ID" value="NZ_JBHTRV010000008.1"/>
</dbReference>
<organism evidence="2 3">
    <name type="scientific">Streptomyces wedmorensis</name>
    <dbReference type="NCBI Taxonomy" id="43759"/>
    <lineage>
        <taxon>Bacteria</taxon>
        <taxon>Bacillati</taxon>
        <taxon>Actinomycetota</taxon>
        <taxon>Actinomycetes</taxon>
        <taxon>Kitasatosporales</taxon>
        <taxon>Streptomycetaceae</taxon>
        <taxon>Streptomyces</taxon>
    </lineage>
</organism>
<keyword evidence="3" id="KW-1185">Reference proteome</keyword>
<dbReference type="Proteomes" id="UP001600424">
    <property type="component" value="Unassembled WGS sequence"/>
</dbReference>
<protein>
    <recommendedName>
        <fullName evidence="4">DNA-directed RNA polymerase specialized sigma24 family protein</fullName>
    </recommendedName>
</protein>
<dbReference type="EMBL" id="JBHTRV010000008">
    <property type="protein sequence ID" value="MFE5980775.1"/>
    <property type="molecule type" value="Genomic_DNA"/>
</dbReference>
<feature type="region of interest" description="Disordered" evidence="1">
    <location>
        <begin position="272"/>
        <end position="295"/>
    </location>
</feature>
<reference evidence="2 3" key="1">
    <citation type="submission" date="2024-09" db="EMBL/GenBank/DDBJ databases">
        <title>The Natural Products Discovery Center: Release of the First 8490 Sequenced Strains for Exploring Actinobacteria Biosynthetic Diversity.</title>
        <authorList>
            <person name="Kalkreuter E."/>
            <person name="Kautsar S.A."/>
            <person name="Yang D."/>
            <person name="Bader C.D."/>
            <person name="Teijaro C.N."/>
            <person name="Fluegel L."/>
            <person name="Davis C.M."/>
            <person name="Simpson J.R."/>
            <person name="Lauterbach L."/>
            <person name="Steele A.D."/>
            <person name="Gui C."/>
            <person name="Meng S."/>
            <person name="Li G."/>
            <person name="Viehrig K."/>
            <person name="Ye F."/>
            <person name="Su P."/>
            <person name="Kiefer A.F."/>
            <person name="Nichols A."/>
            <person name="Cepeda A.J."/>
            <person name="Yan W."/>
            <person name="Fan B."/>
            <person name="Jiang Y."/>
            <person name="Adhikari A."/>
            <person name="Zheng C.-J."/>
            <person name="Schuster L."/>
            <person name="Cowan T.M."/>
            <person name="Smanski M.J."/>
            <person name="Chevrette M.G."/>
            <person name="De Carvalho L.P.S."/>
            <person name="Shen B."/>
        </authorList>
    </citation>
    <scope>NUCLEOTIDE SEQUENCE [LARGE SCALE GENOMIC DNA]</scope>
    <source>
        <strain evidence="2 3">NPDC056472</strain>
    </source>
</reference>
<feature type="compositionally biased region" description="Low complexity" evidence="1">
    <location>
        <begin position="83"/>
        <end position="100"/>
    </location>
</feature>
<evidence type="ECO:0000313" key="3">
    <source>
        <dbReference type="Proteomes" id="UP001600424"/>
    </source>
</evidence>
<gene>
    <name evidence="2" type="ORF">ACFQ63_13820</name>
</gene>
<evidence type="ECO:0000313" key="2">
    <source>
        <dbReference type="EMBL" id="MFE5980775.1"/>
    </source>
</evidence>
<evidence type="ECO:0000256" key="1">
    <source>
        <dbReference type="SAM" id="MobiDB-lite"/>
    </source>
</evidence>